<gene>
    <name evidence="1" type="ORF">F5144DRAFT_489144</name>
</gene>
<proteinExistence type="predicted"/>
<evidence type="ECO:0000313" key="1">
    <source>
        <dbReference type="EMBL" id="KAH6632118.1"/>
    </source>
</evidence>
<evidence type="ECO:0000313" key="2">
    <source>
        <dbReference type="Proteomes" id="UP000724584"/>
    </source>
</evidence>
<comment type="caution">
    <text evidence="1">The sequence shown here is derived from an EMBL/GenBank/DDBJ whole genome shotgun (WGS) entry which is preliminary data.</text>
</comment>
<reference evidence="1 2" key="1">
    <citation type="journal article" date="2021" name="Nat. Commun.">
        <title>Genetic determinants of endophytism in the Arabidopsis root mycobiome.</title>
        <authorList>
            <person name="Mesny F."/>
            <person name="Miyauchi S."/>
            <person name="Thiergart T."/>
            <person name="Pickel B."/>
            <person name="Atanasova L."/>
            <person name="Karlsson M."/>
            <person name="Huettel B."/>
            <person name="Barry K.W."/>
            <person name="Haridas S."/>
            <person name="Chen C."/>
            <person name="Bauer D."/>
            <person name="Andreopoulos W."/>
            <person name="Pangilinan J."/>
            <person name="LaButti K."/>
            <person name="Riley R."/>
            <person name="Lipzen A."/>
            <person name="Clum A."/>
            <person name="Drula E."/>
            <person name="Henrissat B."/>
            <person name="Kohler A."/>
            <person name="Grigoriev I.V."/>
            <person name="Martin F.M."/>
            <person name="Hacquard S."/>
        </authorList>
    </citation>
    <scope>NUCLEOTIDE SEQUENCE [LARGE SCALE GENOMIC DNA]</scope>
    <source>
        <strain evidence="1 2">MPI-SDFR-AT-0079</strain>
    </source>
</reference>
<organism evidence="1 2">
    <name type="scientific">Chaetomium tenue</name>
    <dbReference type="NCBI Taxonomy" id="1854479"/>
    <lineage>
        <taxon>Eukaryota</taxon>
        <taxon>Fungi</taxon>
        <taxon>Dikarya</taxon>
        <taxon>Ascomycota</taxon>
        <taxon>Pezizomycotina</taxon>
        <taxon>Sordariomycetes</taxon>
        <taxon>Sordariomycetidae</taxon>
        <taxon>Sordariales</taxon>
        <taxon>Chaetomiaceae</taxon>
        <taxon>Chaetomium</taxon>
    </lineage>
</organism>
<dbReference type="EMBL" id="JAGIZQ010000004">
    <property type="protein sequence ID" value="KAH6632118.1"/>
    <property type="molecule type" value="Genomic_DNA"/>
</dbReference>
<sequence length="691" mass="73634">MDFMGMGGDPEKELRVGIPRPGDDESMREIRRGPNMTVPPTPPAKDLPPPPALLRLNPSTPLDSPSEPPNRPLPPRPTAKAQSPKAPQPSRSPPFRPQAPLGMNPPTRPGTAASQVAATTISSRFPLSSKRLSWISDSSKRPIKYGQGKYGRVELVPQPSNDPDDPLNWSRWRKELNFYSLLMMVAMAGVTKTMFMTVNAQLAQGYQVSYTAVAALTGVPLILSTLTGMACLVASRICGKRPLYLASLLLMFIGTVWSTNVATSYSQCMAARIFQGLGWGAFDTLVLGSIQDTYFEHERSIRIAIHSIVAVMTTWGPPLIGGVASQGSVGFSLQPTILSAFFVVAVPAISLGAPETAFNRSIAFPETPATSTSQFKASLPLTSLRSLSLETIADYVVKLKPYAYHSPADLTILLQAPRAFITPTAALLAIVSILPHASLWGLVASISLLFSPLPFALNPATIGALFLAPFLLSAAAVALPALAPRWQTRFTPKTHMLALAAGTALAFIGIITFGLHLNDAMTPPPQPEPSLSPTPDTITNPTTQPISPFALNYLAPRANLPALSFLLGLLAAGASLLDATAPPLIRASTSFTGANLASSTRNTADMTAAVACWRAVGAGAFVMGVPNAVWWWDGLRGFCLAVGVVQVVVVAVVGMVWWLWGEGVRRWDGRVMGLVDLEGLRSGTGSFFDLD</sequence>
<accession>A0ACB7P9I1</accession>
<name>A0ACB7P9I1_9PEZI</name>
<keyword evidence="2" id="KW-1185">Reference proteome</keyword>
<dbReference type="Proteomes" id="UP000724584">
    <property type="component" value="Unassembled WGS sequence"/>
</dbReference>
<protein>
    <submittedName>
        <fullName evidence="1">Major facilitator superfamily domain-containing protein</fullName>
    </submittedName>
</protein>